<accession>A0ABZ2ZAV7</accession>
<protein>
    <recommendedName>
        <fullName evidence="3">Cyclic nucleotide-binding domain-containing protein</fullName>
    </recommendedName>
</protein>
<dbReference type="SUPFAM" id="SSF51206">
    <property type="entry name" value="cAMP-binding domain-like"/>
    <property type="match status" value="1"/>
</dbReference>
<organism evidence="1 2">
    <name type="scientific">Chitinophaga caseinilytica</name>
    <dbReference type="NCBI Taxonomy" id="2267521"/>
    <lineage>
        <taxon>Bacteria</taxon>
        <taxon>Pseudomonadati</taxon>
        <taxon>Bacteroidota</taxon>
        <taxon>Chitinophagia</taxon>
        <taxon>Chitinophagales</taxon>
        <taxon>Chitinophagaceae</taxon>
        <taxon>Chitinophaga</taxon>
    </lineage>
</organism>
<dbReference type="InterPro" id="IPR014710">
    <property type="entry name" value="RmlC-like_jellyroll"/>
</dbReference>
<sequence length="60" mass="6819">MYEQLTAYINSKISVSDEEMDTILSFFKPVQLGKNELLLAHGQSSQRTYFVGSGCLRIFL</sequence>
<name>A0ABZ2ZAV7_9BACT</name>
<dbReference type="RefSeq" id="WP_341843264.1">
    <property type="nucleotide sequence ID" value="NZ_CP149792.1"/>
</dbReference>
<evidence type="ECO:0008006" key="3">
    <source>
        <dbReference type="Google" id="ProtNLM"/>
    </source>
</evidence>
<reference evidence="1 2" key="1">
    <citation type="submission" date="2024-03" db="EMBL/GenBank/DDBJ databases">
        <title>Chitinophaga caseinilytica sp. nov., a casein hydrolysing bacterium isolated from forest soil.</title>
        <authorList>
            <person name="Lee D.S."/>
            <person name="Han D.M."/>
            <person name="Baek J.H."/>
            <person name="Choi D.G."/>
            <person name="Jeon J.H."/>
            <person name="Jeon C.O."/>
        </authorList>
    </citation>
    <scope>NUCLEOTIDE SEQUENCE [LARGE SCALE GENOMIC DNA]</scope>
    <source>
        <strain evidence="1 2">KACC 19118</strain>
    </source>
</reference>
<dbReference type="EMBL" id="CP150096">
    <property type="protein sequence ID" value="WZN48678.1"/>
    <property type="molecule type" value="Genomic_DNA"/>
</dbReference>
<keyword evidence="2" id="KW-1185">Reference proteome</keyword>
<gene>
    <name evidence="1" type="ORF">WJU22_10885</name>
</gene>
<dbReference type="Proteomes" id="UP001449657">
    <property type="component" value="Chromosome"/>
</dbReference>
<dbReference type="InterPro" id="IPR018490">
    <property type="entry name" value="cNMP-bd_dom_sf"/>
</dbReference>
<proteinExistence type="predicted"/>
<dbReference type="Gene3D" id="2.60.120.10">
    <property type="entry name" value="Jelly Rolls"/>
    <property type="match status" value="1"/>
</dbReference>
<evidence type="ECO:0000313" key="1">
    <source>
        <dbReference type="EMBL" id="WZN48678.1"/>
    </source>
</evidence>
<evidence type="ECO:0000313" key="2">
    <source>
        <dbReference type="Proteomes" id="UP001449657"/>
    </source>
</evidence>